<gene>
    <name evidence="1" type="ORF">F1189_23800</name>
</gene>
<dbReference type="OrthoDB" id="9799670at2"/>
<dbReference type="EMBL" id="VWPK01000049">
    <property type="protein sequence ID" value="KAA5609481.1"/>
    <property type="molecule type" value="Genomic_DNA"/>
</dbReference>
<accession>A0A5M6IMJ0</accession>
<organism evidence="1 2">
    <name type="scientific">Rhodovastum atsumiense</name>
    <dbReference type="NCBI Taxonomy" id="504468"/>
    <lineage>
        <taxon>Bacteria</taxon>
        <taxon>Pseudomonadati</taxon>
        <taxon>Pseudomonadota</taxon>
        <taxon>Alphaproteobacteria</taxon>
        <taxon>Acetobacterales</taxon>
        <taxon>Acetobacteraceae</taxon>
        <taxon>Rhodovastum</taxon>
    </lineage>
</organism>
<dbReference type="RefSeq" id="WP_150043527.1">
    <property type="nucleotide sequence ID" value="NZ_OW485601.1"/>
</dbReference>
<dbReference type="Pfam" id="PF10049">
    <property type="entry name" value="DUF2283"/>
    <property type="match status" value="1"/>
</dbReference>
<evidence type="ECO:0000313" key="2">
    <source>
        <dbReference type="Proteomes" id="UP000325255"/>
    </source>
</evidence>
<dbReference type="InterPro" id="IPR019270">
    <property type="entry name" value="DUF2283"/>
</dbReference>
<protein>
    <submittedName>
        <fullName evidence="1">DUF2283 domain-containing protein</fullName>
    </submittedName>
</protein>
<keyword evidence="2" id="KW-1185">Reference proteome</keyword>
<reference evidence="1 2" key="1">
    <citation type="submission" date="2019-09" db="EMBL/GenBank/DDBJ databases">
        <title>Genome sequence of Rhodovastum atsumiense, a diverse member of the Acetobacteraceae family of non-sulfur purple photosynthetic bacteria.</title>
        <authorList>
            <person name="Meyer T."/>
            <person name="Kyndt J."/>
        </authorList>
    </citation>
    <scope>NUCLEOTIDE SEQUENCE [LARGE SCALE GENOMIC DNA]</scope>
    <source>
        <strain evidence="1 2">DSM 21279</strain>
    </source>
</reference>
<proteinExistence type="predicted"/>
<dbReference type="Proteomes" id="UP000325255">
    <property type="component" value="Unassembled WGS sequence"/>
</dbReference>
<name>A0A5M6IMJ0_9PROT</name>
<sequence>MRTHYDPVEDAFYVRFADAPVAESQAVAPGITLDFDASRRLVALEVLNARSTLAPGAVPGAVE</sequence>
<dbReference type="AlphaFoldDB" id="A0A5M6IMJ0"/>
<comment type="caution">
    <text evidence="1">The sequence shown here is derived from an EMBL/GenBank/DDBJ whole genome shotgun (WGS) entry which is preliminary data.</text>
</comment>
<evidence type="ECO:0000313" key="1">
    <source>
        <dbReference type="EMBL" id="KAA5609481.1"/>
    </source>
</evidence>